<protein>
    <submittedName>
        <fullName evidence="5">Uncharacterized protein</fullName>
    </submittedName>
</protein>
<keyword evidence="1 3" id="KW-0853">WD repeat</keyword>
<dbReference type="Proteomes" id="UP000645217">
    <property type="component" value="Unassembled WGS sequence"/>
</dbReference>
<sequence length="510" mass="53917">MVDESADPRVNFARRLRALQKATGLSVRRMEVESERTPRRRREDRLRLKRSTIAGMTSLERPVRPELSNFEVFVDTCLRVAAENDIALPPDLADRRAWDEAYRELREQVDRNPRRPAPRSLPERPARPQATISAEPGEAAEDNAQRPPLLRRRILLTTSVLAVAAAGAGIPYWFRGTRSPTAAAAGSPSPGTFSALPPGEGAYSPVGKLLSPPLGKDNPVWSVAVGWLRGEPVAVVGRADGTVQLWNPVTGRARSGPLAGHDKPVYSIALRPPIAVSGGVDGTLRVWDLTADPPTSTRMSGEPTGGINSVALAVVGGRTVAVSAGDDRTVRIWDPAVPRHGGEILGASLDSEVKSIATGQAMAVSGSADGKVRLWDLAAERVVRLLGTHESTVGTVAMGVVRGRLLAVSGSEDGVVRVWDPSGTEPADLGEPIHNAVKTVAIGTVKGRTVAIAGSDDSAIRIWDLATARPYGDGLTGPGTAAESIAIGQAGGRALVVSGHWDGTIWTWSP</sequence>
<reference evidence="5" key="2">
    <citation type="submission" date="2020-09" db="EMBL/GenBank/DDBJ databases">
        <authorList>
            <person name="Sun Q."/>
            <person name="Ohkuma M."/>
        </authorList>
    </citation>
    <scope>NUCLEOTIDE SEQUENCE</scope>
    <source>
        <strain evidence="5">JCM 13064</strain>
    </source>
</reference>
<dbReference type="PRINTS" id="PR00320">
    <property type="entry name" value="GPROTEINBRPT"/>
</dbReference>
<dbReference type="InterPro" id="IPR020472">
    <property type="entry name" value="WD40_PAC1"/>
</dbReference>
<dbReference type="InterPro" id="IPR036322">
    <property type="entry name" value="WD40_repeat_dom_sf"/>
</dbReference>
<dbReference type="PROSITE" id="PS50082">
    <property type="entry name" value="WD_REPEATS_2"/>
    <property type="match status" value="5"/>
</dbReference>
<gene>
    <name evidence="5" type="ORF">GCM10007964_68240</name>
</gene>
<evidence type="ECO:0000256" key="4">
    <source>
        <dbReference type="SAM" id="MobiDB-lite"/>
    </source>
</evidence>
<evidence type="ECO:0000313" key="5">
    <source>
        <dbReference type="EMBL" id="GGL16629.1"/>
    </source>
</evidence>
<dbReference type="InterPro" id="IPR001680">
    <property type="entry name" value="WD40_rpt"/>
</dbReference>
<organism evidence="5 6">
    <name type="scientific">Sphaerisporangium melleum</name>
    <dbReference type="NCBI Taxonomy" id="321316"/>
    <lineage>
        <taxon>Bacteria</taxon>
        <taxon>Bacillati</taxon>
        <taxon>Actinomycetota</taxon>
        <taxon>Actinomycetes</taxon>
        <taxon>Streptosporangiales</taxon>
        <taxon>Streptosporangiaceae</taxon>
        <taxon>Sphaerisporangium</taxon>
    </lineage>
</organism>
<feature type="repeat" description="WD" evidence="3">
    <location>
        <begin position="386"/>
        <end position="420"/>
    </location>
</feature>
<name>A0A917RNU4_9ACTN</name>
<dbReference type="InterPro" id="IPR019775">
    <property type="entry name" value="WD40_repeat_CS"/>
</dbReference>
<dbReference type="PROSITE" id="PS00678">
    <property type="entry name" value="WD_REPEATS_1"/>
    <property type="match status" value="2"/>
</dbReference>
<dbReference type="AlphaFoldDB" id="A0A917RNU4"/>
<dbReference type="SUPFAM" id="SSF50978">
    <property type="entry name" value="WD40 repeat-like"/>
    <property type="match status" value="1"/>
</dbReference>
<feature type="region of interest" description="Disordered" evidence="4">
    <location>
        <begin position="108"/>
        <end position="145"/>
    </location>
</feature>
<evidence type="ECO:0000256" key="2">
    <source>
        <dbReference type="ARBA" id="ARBA00022737"/>
    </source>
</evidence>
<dbReference type="InterPro" id="IPR015943">
    <property type="entry name" value="WD40/YVTN_repeat-like_dom_sf"/>
</dbReference>
<dbReference type="Pfam" id="PF00400">
    <property type="entry name" value="WD40"/>
    <property type="match status" value="5"/>
</dbReference>
<feature type="repeat" description="WD" evidence="3">
    <location>
        <begin position="258"/>
        <end position="297"/>
    </location>
</feature>
<dbReference type="EMBL" id="BMNT01000054">
    <property type="protein sequence ID" value="GGL16629.1"/>
    <property type="molecule type" value="Genomic_DNA"/>
</dbReference>
<accession>A0A917RNU4</accession>
<feature type="repeat" description="WD" evidence="3">
    <location>
        <begin position="452"/>
        <end position="473"/>
    </location>
</feature>
<evidence type="ECO:0000256" key="3">
    <source>
        <dbReference type="PROSITE-ProRule" id="PRU00221"/>
    </source>
</evidence>
<keyword evidence="6" id="KW-1185">Reference proteome</keyword>
<comment type="caution">
    <text evidence="5">The sequence shown here is derived from an EMBL/GenBank/DDBJ whole genome shotgun (WGS) entry which is preliminary data.</text>
</comment>
<feature type="repeat" description="WD" evidence="3">
    <location>
        <begin position="322"/>
        <end position="334"/>
    </location>
</feature>
<dbReference type="Gene3D" id="2.130.10.10">
    <property type="entry name" value="YVTN repeat-like/Quinoprotein amine dehydrogenase"/>
    <property type="match status" value="2"/>
</dbReference>
<dbReference type="PANTHER" id="PTHR22847">
    <property type="entry name" value="WD40 REPEAT PROTEIN"/>
    <property type="match status" value="1"/>
</dbReference>
<dbReference type="PROSITE" id="PS50294">
    <property type="entry name" value="WD_REPEATS_REGION"/>
    <property type="match status" value="1"/>
</dbReference>
<dbReference type="PANTHER" id="PTHR22847:SF637">
    <property type="entry name" value="WD REPEAT DOMAIN 5B"/>
    <property type="match status" value="1"/>
</dbReference>
<reference evidence="5" key="1">
    <citation type="journal article" date="2014" name="Int. J. Syst. Evol. Microbiol.">
        <title>Complete genome sequence of Corynebacterium casei LMG S-19264T (=DSM 44701T), isolated from a smear-ripened cheese.</title>
        <authorList>
            <consortium name="US DOE Joint Genome Institute (JGI-PGF)"/>
            <person name="Walter F."/>
            <person name="Albersmeier A."/>
            <person name="Kalinowski J."/>
            <person name="Ruckert C."/>
        </authorList>
    </citation>
    <scope>NUCLEOTIDE SEQUENCE</scope>
    <source>
        <strain evidence="5">JCM 13064</strain>
    </source>
</reference>
<feature type="repeat" description="WD" evidence="3">
    <location>
        <begin position="364"/>
        <end position="385"/>
    </location>
</feature>
<evidence type="ECO:0000313" key="6">
    <source>
        <dbReference type="Proteomes" id="UP000645217"/>
    </source>
</evidence>
<evidence type="ECO:0000256" key="1">
    <source>
        <dbReference type="ARBA" id="ARBA00022574"/>
    </source>
</evidence>
<proteinExistence type="predicted"/>
<dbReference type="SMART" id="SM00320">
    <property type="entry name" value="WD40"/>
    <property type="match status" value="7"/>
</dbReference>
<keyword evidence="2" id="KW-0677">Repeat</keyword>
<dbReference type="CDD" id="cd00200">
    <property type="entry name" value="WD40"/>
    <property type="match status" value="1"/>
</dbReference>